<dbReference type="RefSeq" id="WP_169224773.1">
    <property type="nucleotide sequence ID" value="NZ_JABBGC010000001.1"/>
</dbReference>
<reference evidence="6 7" key="1">
    <citation type="submission" date="2020-04" db="EMBL/GenBank/DDBJ databases">
        <title>Chitinophaga sp. G-6-1-13 sp. nov., isolated from soil.</title>
        <authorList>
            <person name="Dahal R.H."/>
            <person name="Chaudhary D.K."/>
        </authorList>
    </citation>
    <scope>NUCLEOTIDE SEQUENCE [LARGE SCALE GENOMIC DNA]</scope>
    <source>
        <strain evidence="6 7">G-6-1-13</strain>
    </source>
</reference>
<accession>A0A848GM11</accession>
<comment type="subcellular location">
    <subcellularLocation>
        <location evidence="1">Membrane</location>
        <topology evidence="1">Multi-pass membrane protein</topology>
    </subcellularLocation>
</comment>
<feature type="transmembrane region" description="Helical" evidence="5">
    <location>
        <begin position="100"/>
        <end position="117"/>
    </location>
</feature>
<protein>
    <recommendedName>
        <fullName evidence="8">DoxX family protein</fullName>
    </recommendedName>
</protein>
<evidence type="ECO:0000256" key="4">
    <source>
        <dbReference type="ARBA" id="ARBA00023136"/>
    </source>
</evidence>
<evidence type="ECO:0000256" key="1">
    <source>
        <dbReference type="ARBA" id="ARBA00004141"/>
    </source>
</evidence>
<feature type="transmembrane region" description="Helical" evidence="5">
    <location>
        <begin position="6"/>
        <end position="25"/>
    </location>
</feature>
<evidence type="ECO:0000313" key="6">
    <source>
        <dbReference type="EMBL" id="NML37730.1"/>
    </source>
</evidence>
<comment type="caution">
    <text evidence="6">The sequence shown here is derived from an EMBL/GenBank/DDBJ whole genome shotgun (WGS) entry which is preliminary data.</text>
</comment>
<feature type="transmembrane region" description="Helical" evidence="5">
    <location>
        <begin position="73"/>
        <end position="93"/>
    </location>
</feature>
<evidence type="ECO:0000256" key="5">
    <source>
        <dbReference type="SAM" id="Phobius"/>
    </source>
</evidence>
<evidence type="ECO:0000256" key="2">
    <source>
        <dbReference type="ARBA" id="ARBA00022692"/>
    </source>
</evidence>
<keyword evidence="2 5" id="KW-0812">Transmembrane</keyword>
<keyword evidence="3 5" id="KW-1133">Transmembrane helix</keyword>
<dbReference type="GO" id="GO:0016020">
    <property type="term" value="C:membrane"/>
    <property type="evidence" value="ECO:0007669"/>
    <property type="project" value="UniProtKB-SubCell"/>
</dbReference>
<dbReference type="EMBL" id="JABBGC010000001">
    <property type="protein sequence ID" value="NML37730.1"/>
    <property type="molecule type" value="Genomic_DNA"/>
</dbReference>
<sequence length="119" mass="13296">MNNVTLWIFQVLLAIWFGFGSYKKLSTPVENILNNKALPFGGNPAPIIILGFLEFLGAIGIIVPQAFNFCMPLTYVTAVCFSLVMLGAFFVHIKNKTYKMLPLIILAFVLSLLVAYYRS</sequence>
<dbReference type="InterPro" id="IPR032808">
    <property type="entry name" value="DoxX"/>
</dbReference>
<dbReference type="Proteomes" id="UP000583266">
    <property type="component" value="Unassembled WGS sequence"/>
</dbReference>
<keyword evidence="7" id="KW-1185">Reference proteome</keyword>
<gene>
    <name evidence="6" type="ORF">HHL17_11045</name>
</gene>
<keyword evidence="4 5" id="KW-0472">Membrane</keyword>
<dbReference type="AlphaFoldDB" id="A0A848GM11"/>
<evidence type="ECO:0000256" key="3">
    <source>
        <dbReference type="ARBA" id="ARBA00022989"/>
    </source>
</evidence>
<evidence type="ECO:0000313" key="7">
    <source>
        <dbReference type="Proteomes" id="UP000583266"/>
    </source>
</evidence>
<dbReference type="Pfam" id="PF13564">
    <property type="entry name" value="DoxX_2"/>
    <property type="match status" value="1"/>
</dbReference>
<name>A0A848GM11_9BACT</name>
<proteinExistence type="predicted"/>
<evidence type="ECO:0008006" key="8">
    <source>
        <dbReference type="Google" id="ProtNLM"/>
    </source>
</evidence>
<organism evidence="6 7">
    <name type="scientific">Chitinophaga fulva</name>
    <dbReference type="NCBI Taxonomy" id="2728842"/>
    <lineage>
        <taxon>Bacteria</taxon>
        <taxon>Pseudomonadati</taxon>
        <taxon>Bacteroidota</taxon>
        <taxon>Chitinophagia</taxon>
        <taxon>Chitinophagales</taxon>
        <taxon>Chitinophagaceae</taxon>
        <taxon>Chitinophaga</taxon>
    </lineage>
</organism>
<feature type="transmembrane region" description="Helical" evidence="5">
    <location>
        <begin position="45"/>
        <end position="67"/>
    </location>
</feature>